<dbReference type="EMBL" id="CAADJZ010000001">
    <property type="protein sequence ID" value="VFT68502.1"/>
    <property type="molecule type" value="Genomic_DNA"/>
</dbReference>
<dbReference type="Gene3D" id="2.160.20.20">
    <property type="match status" value="1"/>
</dbReference>
<dbReference type="InterPro" id="IPR030930">
    <property type="entry name" value="AIDA"/>
</dbReference>
<name>A0A485JFM8_ECOLX</name>
<dbReference type="Proteomes" id="UP000358010">
    <property type="component" value="Unassembled WGS sequence"/>
</dbReference>
<proteinExistence type="predicted"/>
<sequence>MNGTAEYSILNDGYQIVQMGGAANQTTLNNGVLQVYGAANEPTIKGGRLIIEKDGITVFAAIEKGGLLEVKEGD</sequence>
<dbReference type="NCBIfam" id="TIGR04415">
    <property type="entry name" value="O_hepto_targRPT"/>
    <property type="match status" value="1"/>
</dbReference>
<reference evidence="1 2" key="1">
    <citation type="submission" date="2019-03" db="EMBL/GenBank/DDBJ databases">
        <authorList>
            <consortium name="Pathogen Informatics"/>
        </authorList>
    </citation>
    <scope>NUCLEOTIDE SEQUENCE [LARGE SCALE GENOMIC DNA]</scope>
    <source>
        <strain evidence="1 2">NCTC10974</strain>
    </source>
</reference>
<evidence type="ECO:0000313" key="2">
    <source>
        <dbReference type="Proteomes" id="UP000358010"/>
    </source>
</evidence>
<organism evidence="1 2">
    <name type="scientific">Escherichia coli</name>
    <dbReference type="NCBI Taxonomy" id="562"/>
    <lineage>
        <taxon>Bacteria</taxon>
        <taxon>Pseudomonadati</taxon>
        <taxon>Pseudomonadota</taxon>
        <taxon>Gammaproteobacteria</taxon>
        <taxon>Enterobacterales</taxon>
        <taxon>Enterobacteriaceae</taxon>
        <taxon>Escherichia</taxon>
    </lineage>
</organism>
<dbReference type="InterPro" id="IPR012332">
    <property type="entry name" value="Autotransporter_pectin_lyase_C"/>
</dbReference>
<gene>
    <name evidence="1" type="ORF">NCTC10974_01991</name>
</gene>
<accession>A0A485JFM8</accession>
<evidence type="ECO:0000313" key="1">
    <source>
        <dbReference type="EMBL" id="VFT68502.1"/>
    </source>
</evidence>
<protein>
    <submittedName>
        <fullName evidence="1">Outer membrane autotransporter</fullName>
    </submittedName>
</protein>
<dbReference type="AlphaFoldDB" id="A0A485JFM8"/>